<dbReference type="Pfam" id="PF13581">
    <property type="entry name" value="HATPase_c_2"/>
    <property type="match status" value="1"/>
</dbReference>
<sequence length="119" mass="13328">MDDAEAFLARRNVPDATASQIMIALDEIITNILSHGVRDGEPVVHVDLRIADGAVAGEIRDDGIAFDPLQNDEPDTRQSVEDRPIGGLGIHLVRKMMDGLSYDRRHRQNRLQFHKKFSV</sequence>
<dbReference type="AlphaFoldDB" id="A0A246K3L6"/>
<dbReference type="GO" id="GO:0004674">
    <property type="term" value="F:protein serine/threonine kinase activity"/>
    <property type="evidence" value="ECO:0007669"/>
    <property type="project" value="UniProtKB-KW"/>
</dbReference>
<name>A0A246K3L6_9SPHN</name>
<dbReference type="InterPro" id="IPR050267">
    <property type="entry name" value="Anti-sigma-factor_SerPK"/>
</dbReference>
<proteinExistence type="predicted"/>
<organism evidence="3 4">
    <name type="scientific">Sphingopyxis witflariensis</name>
    <dbReference type="NCBI Taxonomy" id="173675"/>
    <lineage>
        <taxon>Bacteria</taxon>
        <taxon>Pseudomonadati</taxon>
        <taxon>Pseudomonadota</taxon>
        <taxon>Alphaproteobacteria</taxon>
        <taxon>Sphingomonadales</taxon>
        <taxon>Sphingomonadaceae</taxon>
        <taxon>Sphingopyxis</taxon>
    </lineage>
</organism>
<reference evidence="3 4" key="1">
    <citation type="journal article" date="2002" name="Int. J. Syst. Evol. Microbiol.">
        <title>Sphingopyxis witflariensis sp. nov., isolated from activated sludge.</title>
        <authorList>
            <person name="Kampfer P."/>
            <person name="Witzenberger R."/>
            <person name="Denner E.B."/>
            <person name="Busse H.J."/>
            <person name="Neef A."/>
        </authorList>
    </citation>
    <scope>NUCLEOTIDE SEQUENCE [LARGE SCALE GENOMIC DNA]</scope>
    <source>
        <strain evidence="3 4">DSM 14551</strain>
    </source>
</reference>
<dbReference type="EMBL" id="NISJ01000002">
    <property type="protein sequence ID" value="OWR00151.1"/>
    <property type="molecule type" value="Genomic_DNA"/>
</dbReference>
<evidence type="ECO:0000259" key="2">
    <source>
        <dbReference type="Pfam" id="PF13581"/>
    </source>
</evidence>
<feature type="domain" description="Histidine kinase/HSP90-like ATPase" evidence="2">
    <location>
        <begin position="4"/>
        <end position="114"/>
    </location>
</feature>
<dbReference type="Proteomes" id="UP000197097">
    <property type="component" value="Unassembled WGS sequence"/>
</dbReference>
<dbReference type="Gene3D" id="3.30.565.10">
    <property type="entry name" value="Histidine kinase-like ATPase, C-terminal domain"/>
    <property type="match status" value="1"/>
</dbReference>
<keyword evidence="1" id="KW-0808">Transferase</keyword>
<dbReference type="InterPro" id="IPR003594">
    <property type="entry name" value="HATPase_dom"/>
</dbReference>
<evidence type="ECO:0000313" key="4">
    <source>
        <dbReference type="Proteomes" id="UP000197097"/>
    </source>
</evidence>
<dbReference type="InterPro" id="IPR036890">
    <property type="entry name" value="HATPase_C_sf"/>
</dbReference>
<comment type="caution">
    <text evidence="3">The sequence shown here is derived from an EMBL/GenBank/DDBJ whole genome shotgun (WGS) entry which is preliminary data.</text>
</comment>
<dbReference type="SUPFAM" id="SSF55874">
    <property type="entry name" value="ATPase domain of HSP90 chaperone/DNA topoisomerase II/histidine kinase"/>
    <property type="match status" value="1"/>
</dbReference>
<dbReference type="PANTHER" id="PTHR35526">
    <property type="entry name" value="ANTI-SIGMA-F FACTOR RSBW-RELATED"/>
    <property type="match status" value="1"/>
</dbReference>
<accession>A0A246K3L6</accession>
<evidence type="ECO:0000256" key="1">
    <source>
        <dbReference type="ARBA" id="ARBA00022527"/>
    </source>
</evidence>
<keyword evidence="1" id="KW-0723">Serine/threonine-protein kinase</keyword>
<gene>
    <name evidence="3" type="ORF">CDQ91_05100</name>
</gene>
<keyword evidence="4" id="KW-1185">Reference proteome</keyword>
<evidence type="ECO:0000313" key="3">
    <source>
        <dbReference type="EMBL" id="OWR00151.1"/>
    </source>
</evidence>
<protein>
    <submittedName>
        <fullName evidence="3">Anti-sigma regulatory factor</fullName>
    </submittedName>
</protein>
<dbReference type="CDD" id="cd16936">
    <property type="entry name" value="HATPase_RsbW-like"/>
    <property type="match status" value="1"/>
</dbReference>
<keyword evidence="1" id="KW-0418">Kinase</keyword>